<comment type="caution">
    <text evidence="1">The sequence shown here is derived from an EMBL/GenBank/DDBJ whole genome shotgun (WGS) entry which is preliminary data.</text>
</comment>
<sequence>MLQACGGSDDEEVLSISADVSEAHFSNEISQESTSTIAVNVNFSLEKAC</sequence>
<organism evidence="1 2">
    <name type="scientific">Colwellia maritima</name>
    <dbReference type="NCBI Taxonomy" id="2912588"/>
    <lineage>
        <taxon>Bacteria</taxon>
        <taxon>Pseudomonadati</taxon>
        <taxon>Pseudomonadota</taxon>
        <taxon>Gammaproteobacteria</taxon>
        <taxon>Alteromonadales</taxon>
        <taxon>Colwelliaceae</taxon>
        <taxon>Colwellia</taxon>
    </lineage>
</organism>
<dbReference type="Proteomes" id="UP001139646">
    <property type="component" value="Unassembled WGS sequence"/>
</dbReference>
<evidence type="ECO:0000313" key="2">
    <source>
        <dbReference type="Proteomes" id="UP001139646"/>
    </source>
</evidence>
<reference evidence="1" key="1">
    <citation type="submission" date="2022-01" db="EMBL/GenBank/DDBJ databases">
        <title>Colwellia maritima, isolated from seawater.</title>
        <authorList>
            <person name="Kristyanto S."/>
            <person name="Jung J."/>
            <person name="Jeon C.O."/>
        </authorList>
    </citation>
    <scope>NUCLEOTIDE SEQUENCE</scope>
    <source>
        <strain evidence="1">MSW7</strain>
    </source>
</reference>
<gene>
    <name evidence="1" type="ORF">L3081_06605</name>
</gene>
<accession>A0ABS9WYR8</accession>
<proteinExistence type="predicted"/>
<keyword evidence="2" id="KW-1185">Reference proteome</keyword>
<evidence type="ECO:0000313" key="1">
    <source>
        <dbReference type="EMBL" id="MCI2283128.1"/>
    </source>
</evidence>
<protein>
    <submittedName>
        <fullName evidence="1">Uncharacterized protein</fullName>
    </submittedName>
</protein>
<name>A0ABS9WYR8_9GAMM</name>
<dbReference type="RefSeq" id="WP_242284330.1">
    <property type="nucleotide sequence ID" value="NZ_JAKKSL010000001.1"/>
</dbReference>
<dbReference type="EMBL" id="JAKKSL010000001">
    <property type="protein sequence ID" value="MCI2283128.1"/>
    <property type="molecule type" value="Genomic_DNA"/>
</dbReference>